<keyword evidence="2" id="KW-1185">Reference proteome</keyword>
<dbReference type="EMBL" id="KN832881">
    <property type="protein sequence ID" value="KIM97885.1"/>
    <property type="molecule type" value="Genomic_DNA"/>
</dbReference>
<evidence type="ECO:0000313" key="2">
    <source>
        <dbReference type="Proteomes" id="UP000054321"/>
    </source>
</evidence>
<reference evidence="1 2" key="1">
    <citation type="submission" date="2014-04" db="EMBL/GenBank/DDBJ databases">
        <authorList>
            <consortium name="DOE Joint Genome Institute"/>
            <person name="Kuo A."/>
            <person name="Martino E."/>
            <person name="Perotto S."/>
            <person name="Kohler A."/>
            <person name="Nagy L.G."/>
            <person name="Floudas D."/>
            <person name="Copeland A."/>
            <person name="Barry K.W."/>
            <person name="Cichocki N."/>
            <person name="Veneault-Fourrey C."/>
            <person name="LaButti K."/>
            <person name="Lindquist E.A."/>
            <person name="Lipzen A."/>
            <person name="Lundell T."/>
            <person name="Morin E."/>
            <person name="Murat C."/>
            <person name="Sun H."/>
            <person name="Tunlid A."/>
            <person name="Henrissat B."/>
            <person name="Grigoriev I.V."/>
            <person name="Hibbett D.S."/>
            <person name="Martin F."/>
            <person name="Nordberg H.P."/>
            <person name="Cantor M.N."/>
            <person name="Hua S.X."/>
        </authorList>
    </citation>
    <scope>NUCLEOTIDE SEQUENCE [LARGE SCALE GENOMIC DNA]</scope>
    <source>
        <strain evidence="1 2">Zn</strain>
    </source>
</reference>
<reference evidence="2" key="2">
    <citation type="submission" date="2015-01" db="EMBL/GenBank/DDBJ databases">
        <title>Evolutionary Origins and Diversification of the Mycorrhizal Mutualists.</title>
        <authorList>
            <consortium name="DOE Joint Genome Institute"/>
            <consortium name="Mycorrhizal Genomics Consortium"/>
            <person name="Kohler A."/>
            <person name="Kuo A."/>
            <person name="Nagy L.G."/>
            <person name="Floudas D."/>
            <person name="Copeland A."/>
            <person name="Barry K.W."/>
            <person name="Cichocki N."/>
            <person name="Veneault-Fourrey C."/>
            <person name="LaButti K."/>
            <person name="Lindquist E.A."/>
            <person name="Lipzen A."/>
            <person name="Lundell T."/>
            <person name="Morin E."/>
            <person name="Murat C."/>
            <person name="Riley R."/>
            <person name="Ohm R."/>
            <person name="Sun H."/>
            <person name="Tunlid A."/>
            <person name="Henrissat B."/>
            <person name="Grigoriev I.V."/>
            <person name="Hibbett D.S."/>
            <person name="Martin F."/>
        </authorList>
    </citation>
    <scope>NUCLEOTIDE SEQUENCE [LARGE SCALE GENOMIC DNA]</scope>
    <source>
        <strain evidence="2">Zn</strain>
    </source>
</reference>
<dbReference type="InParanoid" id="A0A0C3GPB1"/>
<evidence type="ECO:0000313" key="1">
    <source>
        <dbReference type="EMBL" id="KIM97885.1"/>
    </source>
</evidence>
<gene>
    <name evidence="1" type="ORF">OIDMADRAFT_31804</name>
</gene>
<dbReference type="OrthoDB" id="5376498at2759"/>
<sequence length="151" mass="16656">MVRMSTHAKEDDIKATAWTLRFKNGKHTIFLLAEPLTPFTALKTELLATLRERHPAGLSSSTSTEPLLIPDSIHEVLLGVPVDTYEPSKGWVEITTDGSIKESPKSLGLKDGSMIAFAFIEGKGGEETVEFHVEFSSYEDQYPEDMVDDAA</sequence>
<dbReference type="HOGENOM" id="CLU_096182_1_0_1"/>
<dbReference type="STRING" id="913774.A0A0C3GPB1"/>
<accession>A0A0C3GPB1</accession>
<evidence type="ECO:0008006" key="3">
    <source>
        <dbReference type="Google" id="ProtNLM"/>
    </source>
</evidence>
<proteinExistence type="predicted"/>
<dbReference type="Proteomes" id="UP000054321">
    <property type="component" value="Unassembled WGS sequence"/>
</dbReference>
<organism evidence="1 2">
    <name type="scientific">Oidiodendron maius (strain Zn)</name>
    <dbReference type="NCBI Taxonomy" id="913774"/>
    <lineage>
        <taxon>Eukaryota</taxon>
        <taxon>Fungi</taxon>
        <taxon>Dikarya</taxon>
        <taxon>Ascomycota</taxon>
        <taxon>Pezizomycotina</taxon>
        <taxon>Leotiomycetes</taxon>
        <taxon>Leotiomycetes incertae sedis</taxon>
        <taxon>Myxotrichaceae</taxon>
        <taxon>Oidiodendron</taxon>
    </lineage>
</organism>
<protein>
    <recommendedName>
        <fullName evidence="3">Ubiquitin-like domain-containing protein</fullName>
    </recommendedName>
</protein>
<name>A0A0C3GPB1_OIDMZ</name>
<dbReference type="AlphaFoldDB" id="A0A0C3GPB1"/>